<dbReference type="HOGENOM" id="CLU_2464551_0_0_11"/>
<keyword evidence="2" id="KW-0472">Membrane</keyword>
<evidence type="ECO:0000313" key="4">
    <source>
        <dbReference type="Proteomes" id="UP000001549"/>
    </source>
</evidence>
<evidence type="ECO:0000313" key="3">
    <source>
        <dbReference type="EMBL" id="AEH11328.1"/>
    </source>
</evidence>
<keyword evidence="2" id="KW-1133">Transmembrane helix</keyword>
<dbReference type="KEGG" id="fsy:FsymDg_4056"/>
<sequence length="88" mass="9716" precursor="true">MSWWRARSRRTWVGRGLTAGYLLSVTAAVAVLVVIGDLFLAVWLAVIEVASVLSIVWVTRRAEPSPEQARRTTRLGTPNDPGMPSGRR</sequence>
<dbReference type="EMBL" id="CP002801">
    <property type="protein sequence ID" value="AEH11328.1"/>
    <property type="molecule type" value="Genomic_DNA"/>
</dbReference>
<dbReference type="Proteomes" id="UP000001549">
    <property type="component" value="Chromosome"/>
</dbReference>
<organism evidence="3 4">
    <name type="scientific">Candidatus Protofrankia datiscae</name>
    <dbReference type="NCBI Taxonomy" id="2716812"/>
    <lineage>
        <taxon>Bacteria</taxon>
        <taxon>Bacillati</taxon>
        <taxon>Actinomycetota</taxon>
        <taxon>Actinomycetes</taxon>
        <taxon>Frankiales</taxon>
        <taxon>Frankiaceae</taxon>
        <taxon>Protofrankia</taxon>
    </lineage>
</organism>
<feature type="region of interest" description="Disordered" evidence="1">
    <location>
        <begin position="62"/>
        <end position="88"/>
    </location>
</feature>
<keyword evidence="2" id="KW-0812">Transmembrane</keyword>
<evidence type="ECO:0000256" key="1">
    <source>
        <dbReference type="SAM" id="MobiDB-lite"/>
    </source>
</evidence>
<gene>
    <name evidence="3" type="ordered locus">FsymDg_4056</name>
</gene>
<accession>F8AVL1</accession>
<keyword evidence="4" id="KW-1185">Reference proteome</keyword>
<feature type="transmembrane region" description="Helical" evidence="2">
    <location>
        <begin position="12"/>
        <end position="35"/>
    </location>
</feature>
<protein>
    <submittedName>
        <fullName evidence="3">Uncharacterized protein</fullName>
    </submittedName>
</protein>
<dbReference type="RefSeq" id="WP_013875202.1">
    <property type="nucleotide sequence ID" value="NC_015656.1"/>
</dbReference>
<proteinExistence type="predicted"/>
<feature type="transmembrane region" description="Helical" evidence="2">
    <location>
        <begin position="41"/>
        <end position="59"/>
    </location>
</feature>
<dbReference type="AlphaFoldDB" id="F8AVL1"/>
<reference evidence="3 4" key="1">
    <citation type="submission" date="2011-05" db="EMBL/GenBank/DDBJ databases">
        <title>Complete sequence of chromosome of Frankia symbiont of Datisca glomerata.</title>
        <authorList>
            <consortium name="US DOE Joint Genome Institute"/>
            <person name="Lucas S."/>
            <person name="Han J."/>
            <person name="Lapidus A."/>
            <person name="Cheng J.-F."/>
            <person name="Goodwin L."/>
            <person name="Pitluck S."/>
            <person name="Peters L."/>
            <person name="Mikhailova N."/>
            <person name="Chertkov O."/>
            <person name="Teshima H."/>
            <person name="Han C."/>
            <person name="Tapia R."/>
            <person name="Land M."/>
            <person name="Hauser L."/>
            <person name="Kyrpides N."/>
            <person name="Ivanova N."/>
            <person name="Pagani I."/>
            <person name="Berry A."/>
            <person name="Pawlowski K."/>
            <person name="Persson T."/>
            <person name="Vanden Heuvel B."/>
            <person name="Benson D."/>
            <person name="Woyke T."/>
        </authorList>
    </citation>
    <scope>NUCLEOTIDE SEQUENCE [LARGE SCALE GENOMIC DNA]</scope>
    <source>
        <strain evidence="4">4085684</strain>
    </source>
</reference>
<evidence type="ECO:0000256" key="2">
    <source>
        <dbReference type="SAM" id="Phobius"/>
    </source>
</evidence>
<name>F8AVL1_9ACTN</name>